<gene>
    <name evidence="3" type="ORF">GCM10009768_17960</name>
</gene>
<organism evidence="3 4">
    <name type="scientific">Leucobacter iarius</name>
    <dbReference type="NCBI Taxonomy" id="333963"/>
    <lineage>
        <taxon>Bacteria</taxon>
        <taxon>Bacillati</taxon>
        <taxon>Actinomycetota</taxon>
        <taxon>Actinomycetes</taxon>
        <taxon>Micrococcales</taxon>
        <taxon>Microbacteriaceae</taxon>
        <taxon>Leucobacter</taxon>
    </lineage>
</organism>
<reference evidence="3 4" key="1">
    <citation type="journal article" date="2019" name="Int. J. Syst. Evol. Microbiol.">
        <title>The Global Catalogue of Microorganisms (GCM) 10K type strain sequencing project: providing services to taxonomists for standard genome sequencing and annotation.</title>
        <authorList>
            <consortium name="The Broad Institute Genomics Platform"/>
            <consortium name="The Broad Institute Genome Sequencing Center for Infectious Disease"/>
            <person name="Wu L."/>
            <person name="Ma J."/>
        </authorList>
    </citation>
    <scope>NUCLEOTIDE SEQUENCE [LARGE SCALE GENOMIC DNA]</scope>
    <source>
        <strain evidence="3 4">JCM 14736</strain>
    </source>
</reference>
<dbReference type="InterPro" id="IPR049052">
    <property type="entry name" value="nSTAND1"/>
</dbReference>
<name>A0ABN2LHX0_9MICO</name>
<protein>
    <recommendedName>
        <fullName evidence="2">Novel STAND NTPase 1 domain-containing protein</fullName>
    </recommendedName>
</protein>
<dbReference type="RefSeq" id="WP_344031521.1">
    <property type="nucleotide sequence ID" value="NZ_BAAAOB010000001.1"/>
</dbReference>
<evidence type="ECO:0000256" key="1">
    <source>
        <dbReference type="SAM" id="MobiDB-lite"/>
    </source>
</evidence>
<dbReference type="Pfam" id="PF20703">
    <property type="entry name" value="nSTAND1"/>
    <property type="match status" value="1"/>
</dbReference>
<dbReference type="Gene3D" id="3.40.50.300">
    <property type="entry name" value="P-loop containing nucleotide triphosphate hydrolases"/>
    <property type="match status" value="1"/>
</dbReference>
<dbReference type="EMBL" id="BAAAOB010000001">
    <property type="protein sequence ID" value="GAA1789305.1"/>
    <property type="molecule type" value="Genomic_DNA"/>
</dbReference>
<sequence length="928" mass="100259">MRSMAVQDVQVLVLPDLDSKGGKGGLFERFIARHLAGQYGFQRSTSSNLNVTSEGIELDVTARHKLTGGQAIAECKAYNRNVKAAELTAFYGKLTIERFEDANAFGLMVVLPRLTADGEEKAREIEAKDSAFKYLSANDIGASLQRDGVVAGLPASVVDASDHAILITEHGVFAACIELDAAERTPKRVAVWGTAGEPVPSVVIGLLSDSDYALGNAVYDAGAKSDGSIPSTVPAPAPLLTRVVGSGSDFEYQLPASPKFFVGRRPVIERLEQLSEASRGSVLVLNAQSGWGKSSLALKFLDLINRAEGIGSVYDARTANDQRYVVEALRQVTLYAEQAGIVALPDAASWASLESSLATLRSLRWLSHEQPVLVFFDQFENVFRSAELTRVFRDLALGIRDVEGPFILGFAWKTDLVGWTEGHPFQLRDDIRGAGSVIVIEPFGPGEVDTILRRLAKQATVPLVPDLRARLRQYSQGLPWLLKKLADHVLRELNAGQTQEALLAESLNVVGLFEADLAELNPMEQGVLRHIAKFAPTAAVEVTERFGPESVQSLVDRRLVVQVGDRLDTYWDTFRDFLNTGNVPVQESWILRQTPNSVGRLLATVLELGGDASVKDLCDELDTSDRFIFNLSRELRLLGVTAHEPNRVRIIDEVLQAGDLELEIRRRVSSALRRHRAFSSFRDLTERFGGSIAAEAYRRDLPNAFPAVAVADIVWNSYARAFLAWLEYAGLIVRRGGSYSLAGDTSSTSTIRLLDARSPVKSRPGVPQIAPRRAIGILQAIHAAGEVPLPTTAKDREAAVALHALGAINIKTDKIMTLKSAGLVAASGDIDSETLKRLFLGVPGGQAGIEALESDPSMGPLKVGSAIAAASGATWTESTTHGIGGHFRAWAKLAGLKVETPPRRSGQAVGKSAPSSGQTERFSKSPTS</sequence>
<feature type="region of interest" description="Disordered" evidence="1">
    <location>
        <begin position="900"/>
        <end position="928"/>
    </location>
</feature>
<keyword evidence="4" id="KW-1185">Reference proteome</keyword>
<feature type="domain" description="Novel STAND NTPase 1" evidence="2">
    <location>
        <begin position="257"/>
        <end position="511"/>
    </location>
</feature>
<accession>A0ABN2LHX0</accession>
<evidence type="ECO:0000313" key="4">
    <source>
        <dbReference type="Proteomes" id="UP001500851"/>
    </source>
</evidence>
<evidence type="ECO:0000313" key="3">
    <source>
        <dbReference type="EMBL" id="GAA1789305.1"/>
    </source>
</evidence>
<dbReference type="InterPro" id="IPR027417">
    <property type="entry name" value="P-loop_NTPase"/>
</dbReference>
<comment type="caution">
    <text evidence="3">The sequence shown here is derived from an EMBL/GenBank/DDBJ whole genome shotgun (WGS) entry which is preliminary data.</text>
</comment>
<feature type="compositionally biased region" description="Polar residues" evidence="1">
    <location>
        <begin position="913"/>
        <end position="928"/>
    </location>
</feature>
<evidence type="ECO:0000259" key="2">
    <source>
        <dbReference type="Pfam" id="PF20703"/>
    </source>
</evidence>
<dbReference type="SUPFAM" id="SSF52540">
    <property type="entry name" value="P-loop containing nucleoside triphosphate hydrolases"/>
    <property type="match status" value="1"/>
</dbReference>
<proteinExistence type="predicted"/>
<dbReference type="Proteomes" id="UP001500851">
    <property type="component" value="Unassembled WGS sequence"/>
</dbReference>